<evidence type="ECO:0000259" key="4">
    <source>
        <dbReference type="Pfam" id="PF02449"/>
    </source>
</evidence>
<evidence type="ECO:0000313" key="5">
    <source>
        <dbReference type="EMBL" id="MCP9273812.1"/>
    </source>
</evidence>
<dbReference type="EMBL" id="JANDBD010000006">
    <property type="protein sequence ID" value="MCP9273812.1"/>
    <property type="molecule type" value="Genomic_DNA"/>
</dbReference>
<dbReference type="PANTHER" id="PTHR12631:SF10">
    <property type="entry name" value="BETA-XYLOSIDASE-LIKE PROTEIN-RELATED"/>
    <property type="match status" value="1"/>
</dbReference>
<dbReference type="RefSeq" id="WP_255061119.1">
    <property type="nucleotide sequence ID" value="NZ_JANDBD010000006.1"/>
</dbReference>
<proteinExistence type="predicted"/>
<dbReference type="Gene3D" id="3.20.20.80">
    <property type="entry name" value="Glycosidases"/>
    <property type="match status" value="1"/>
</dbReference>
<feature type="signal peptide" evidence="3">
    <location>
        <begin position="1"/>
        <end position="26"/>
    </location>
</feature>
<evidence type="ECO:0000256" key="1">
    <source>
        <dbReference type="ARBA" id="ARBA00022801"/>
    </source>
</evidence>
<protein>
    <submittedName>
        <fullName evidence="5">Cellulase family glycosylhydrolase</fullName>
    </submittedName>
</protein>
<reference evidence="5 6" key="1">
    <citation type="submission" date="2022-06" db="EMBL/GenBank/DDBJ databases">
        <title>Mycolicibacterium sp. CAU 1645 isolated from seawater.</title>
        <authorList>
            <person name="Kim W."/>
        </authorList>
    </citation>
    <scope>NUCLEOTIDE SEQUENCE [LARGE SCALE GENOMIC DNA]</scope>
    <source>
        <strain evidence="5 6">CAU 1645</strain>
    </source>
</reference>
<evidence type="ECO:0000256" key="2">
    <source>
        <dbReference type="ARBA" id="ARBA00023295"/>
    </source>
</evidence>
<keyword evidence="2" id="KW-0326">Glycosidase</keyword>
<dbReference type="InterPro" id="IPR051923">
    <property type="entry name" value="Glycosyl_Hydrolase_39"/>
</dbReference>
<keyword evidence="6" id="KW-1185">Reference proteome</keyword>
<keyword evidence="3" id="KW-0732">Signal</keyword>
<dbReference type="InterPro" id="IPR013529">
    <property type="entry name" value="Glyco_hydro_42_N"/>
</dbReference>
<accession>A0ABT1M5U4</accession>
<sequence>MRRVRRRAVVLALGIATLLSGCAANAEAPGPPLTIQPAGVRVAPPIEEVPTTIGMADSDLYAQPAPAVDRAFQTMRDLGVTSVRLMVPWAGVQPAKGVYDWQLIDRMVDGAARHGLSVLATLNATPSWAVTPGTPILSGRPRSPAEYGEFAAAAADRYRGRITAYEIWNEQNAVTFYTPRPDAAGYVALLKAAYPAIKAADPHAVVVTGGLGALVDHTTLTIDAVKFVKGMYAAGAKGYFDGIGYHPYQYTTMFSEGGYHPDSPINQVAGIRAAMLANGDEAKKIWITEYGLPSSEGGDKLQARYVDDMLTAWRRITYAGPVYLYTMRDRRTGSPRDEDTLGAYRSDGSAKPVVDVILSHTRTGN</sequence>
<dbReference type="PROSITE" id="PS51257">
    <property type="entry name" value="PROKAR_LIPOPROTEIN"/>
    <property type="match status" value="1"/>
</dbReference>
<evidence type="ECO:0000256" key="3">
    <source>
        <dbReference type="SAM" id="SignalP"/>
    </source>
</evidence>
<dbReference type="Proteomes" id="UP001651690">
    <property type="component" value="Unassembled WGS sequence"/>
</dbReference>
<organism evidence="5 6">
    <name type="scientific">Mycolicibacterium arenosum</name>
    <dbReference type="NCBI Taxonomy" id="2952157"/>
    <lineage>
        <taxon>Bacteria</taxon>
        <taxon>Bacillati</taxon>
        <taxon>Actinomycetota</taxon>
        <taxon>Actinomycetes</taxon>
        <taxon>Mycobacteriales</taxon>
        <taxon>Mycobacteriaceae</taxon>
        <taxon>Mycolicibacterium</taxon>
    </lineage>
</organism>
<feature type="chain" id="PRO_5047450608" evidence="3">
    <location>
        <begin position="27"/>
        <end position="365"/>
    </location>
</feature>
<dbReference type="InterPro" id="IPR017853">
    <property type="entry name" value="GH"/>
</dbReference>
<gene>
    <name evidence="5" type="ORF">NM203_16610</name>
</gene>
<name>A0ABT1M5U4_9MYCO</name>
<dbReference type="PANTHER" id="PTHR12631">
    <property type="entry name" value="ALPHA-L-IDURONIDASE"/>
    <property type="match status" value="1"/>
</dbReference>
<feature type="domain" description="Glycoside hydrolase family 42 N-terminal" evidence="4">
    <location>
        <begin position="68"/>
        <end position="131"/>
    </location>
</feature>
<keyword evidence="1" id="KW-0378">Hydrolase</keyword>
<evidence type="ECO:0000313" key="6">
    <source>
        <dbReference type="Proteomes" id="UP001651690"/>
    </source>
</evidence>
<dbReference type="SUPFAM" id="SSF51445">
    <property type="entry name" value="(Trans)glycosidases"/>
    <property type="match status" value="1"/>
</dbReference>
<comment type="caution">
    <text evidence="5">The sequence shown here is derived from an EMBL/GenBank/DDBJ whole genome shotgun (WGS) entry which is preliminary data.</text>
</comment>
<dbReference type="Pfam" id="PF02449">
    <property type="entry name" value="Glyco_hydro_42"/>
    <property type="match status" value="1"/>
</dbReference>